<reference evidence="1 2" key="1">
    <citation type="submission" date="2018-08" db="EMBL/GenBank/DDBJ databases">
        <title>Flavobacterium tibetense sp. nov., isolated from a wetland YonghuCo on Tibetan Plateau.</title>
        <authorList>
            <person name="Phurbu D."/>
            <person name="Lu H."/>
            <person name="Xing P."/>
        </authorList>
    </citation>
    <scope>NUCLEOTIDE SEQUENCE [LARGE SCALE GENOMIC DNA]</scope>
    <source>
        <strain evidence="1 2">DJC</strain>
    </source>
</reference>
<evidence type="ECO:0000313" key="2">
    <source>
        <dbReference type="Proteomes" id="UP000284547"/>
    </source>
</evidence>
<dbReference type="InterPro" id="IPR007459">
    <property type="entry name" value="DNA_pol3_chi"/>
</dbReference>
<dbReference type="GO" id="GO:0032298">
    <property type="term" value="P:positive regulation of DNA-templated DNA replication initiation"/>
    <property type="evidence" value="ECO:0007669"/>
    <property type="project" value="TreeGrafter"/>
</dbReference>
<comment type="caution">
    <text evidence="1">The sequence shown here is derived from an EMBL/GenBank/DDBJ whole genome shotgun (WGS) entry which is preliminary data.</text>
</comment>
<protein>
    <submittedName>
        <fullName evidence="1">DNA polymerase III subunit chi</fullName>
    </submittedName>
</protein>
<dbReference type="Proteomes" id="UP000284547">
    <property type="component" value="Unassembled WGS sequence"/>
</dbReference>
<dbReference type="PANTHER" id="PTHR38767">
    <property type="entry name" value="DNA POLYMERASE III SUBUNIT CHI"/>
    <property type="match status" value="1"/>
</dbReference>
<keyword evidence="2" id="KW-1185">Reference proteome</keyword>
<dbReference type="OrthoDB" id="9795973at2"/>
<dbReference type="GO" id="GO:0003887">
    <property type="term" value="F:DNA-directed DNA polymerase activity"/>
    <property type="evidence" value="ECO:0007669"/>
    <property type="project" value="InterPro"/>
</dbReference>
<dbReference type="Pfam" id="PF04364">
    <property type="entry name" value="DNA_pol3_chi"/>
    <property type="match status" value="1"/>
</dbReference>
<dbReference type="PANTHER" id="PTHR38767:SF1">
    <property type="entry name" value="DNA POLYMERASE III SUBUNIT CHI"/>
    <property type="match status" value="1"/>
</dbReference>
<dbReference type="Gene3D" id="3.40.50.10110">
    <property type="entry name" value="DNA polymerase III subunit chi"/>
    <property type="match status" value="1"/>
</dbReference>
<accession>A0A411YZ54</accession>
<proteinExistence type="predicted"/>
<dbReference type="NCBIfam" id="NF004347">
    <property type="entry name" value="PRK05728.1-4"/>
    <property type="match status" value="1"/>
</dbReference>
<dbReference type="AlphaFoldDB" id="A0A411YZ54"/>
<dbReference type="InterPro" id="IPR036768">
    <property type="entry name" value="PolIII_chi_sf"/>
</dbReference>
<gene>
    <name evidence="1" type="ORF">D1012_16920</name>
</gene>
<sequence length="152" mass="16835">MGIVMFYHLTRSTAEQTARVLITRARGQGWRLMIRGTETAELNRLDARLWTTPEDSFVPHGLAGGPHDARQPVLLGTGPVTNGAKGLLLIDGAEVEPEEAAALERVWILFDADNPDRLSQARSQWKQLTSAGLPAQYWSEESGKWEKKAEKA</sequence>
<dbReference type="GO" id="GO:0003677">
    <property type="term" value="F:DNA binding"/>
    <property type="evidence" value="ECO:0007669"/>
    <property type="project" value="InterPro"/>
</dbReference>
<evidence type="ECO:0000313" key="1">
    <source>
        <dbReference type="EMBL" id="RGP36091.1"/>
    </source>
</evidence>
<dbReference type="SUPFAM" id="SSF102400">
    <property type="entry name" value="DNA polymerase III chi subunit"/>
    <property type="match status" value="1"/>
</dbReference>
<dbReference type="EMBL" id="QWEY01000010">
    <property type="protein sequence ID" value="RGP36091.1"/>
    <property type="molecule type" value="Genomic_DNA"/>
</dbReference>
<dbReference type="RefSeq" id="WP_118155011.1">
    <property type="nucleotide sequence ID" value="NZ_QWEY01000010.1"/>
</dbReference>
<name>A0A411YZ54_9RHOB</name>
<organism evidence="1 2">
    <name type="scientific">Pseudotabrizicola alkalilacus</name>
    <dbReference type="NCBI Taxonomy" id="2305252"/>
    <lineage>
        <taxon>Bacteria</taxon>
        <taxon>Pseudomonadati</taxon>
        <taxon>Pseudomonadota</taxon>
        <taxon>Alphaproteobacteria</taxon>
        <taxon>Rhodobacterales</taxon>
        <taxon>Paracoccaceae</taxon>
        <taxon>Pseudotabrizicola</taxon>
    </lineage>
</organism>
<dbReference type="GO" id="GO:0006260">
    <property type="term" value="P:DNA replication"/>
    <property type="evidence" value="ECO:0007669"/>
    <property type="project" value="InterPro"/>
</dbReference>